<feature type="non-terminal residue" evidence="1">
    <location>
        <position position="158"/>
    </location>
</feature>
<evidence type="ECO:0000313" key="1">
    <source>
        <dbReference type="EMBL" id="SVC62704.1"/>
    </source>
</evidence>
<reference evidence="1" key="1">
    <citation type="submission" date="2018-05" db="EMBL/GenBank/DDBJ databases">
        <authorList>
            <person name="Lanie J.A."/>
            <person name="Ng W.-L."/>
            <person name="Kazmierczak K.M."/>
            <person name="Andrzejewski T.M."/>
            <person name="Davidsen T.M."/>
            <person name="Wayne K.J."/>
            <person name="Tettelin H."/>
            <person name="Glass J.I."/>
            <person name="Rusch D."/>
            <person name="Podicherti R."/>
            <person name="Tsui H.-C.T."/>
            <person name="Winkler M.E."/>
        </authorList>
    </citation>
    <scope>NUCLEOTIDE SEQUENCE</scope>
</reference>
<dbReference type="EMBL" id="UINC01101694">
    <property type="protein sequence ID" value="SVC62704.1"/>
    <property type="molecule type" value="Genomic_DNA"/>
</dbReference>
<proteinExistence type="predicted"/>
<protein>
    <submittedName>
        <fullName evidence="1">Uncharacterized protein</fullName>
    </submittedName>
</protein>
<organism evidence="1">
    <name type="scientific">marine metagenome</name>
    <dbReference type="NCBI Taxonomy" id="408172"/>
    <lineage>
        <taxon>unclassified sequences</taxon>
        <taxon>metagenomes</taxon>
        <taxon>ecological metagenomes</taxon>
    </lineage>
</organism>
<dbReference type="AlphaFoldDB" id="A0A382NNE6"/>
<accession>A0A382NNE6</accession>
<name>A0A382NNE6_9ZZZZ</name>
<sequence>MKSMTKQSLILFSFVLSSVAILADHHKEVEIKQTKYIPGTWKRTWINTNGKAGSMTKVIRAAKETNHFVETINGNRQLRFKVEPVVGNMLKFHGIEGRTINKEQSSWNDWQKNNISYLFQVDEFFWNEVFRDLENSTKRRFSRVITDDNGHSYQDLAR</sequence>
<gene>
    <name evidence="1" type="ORF">METZ01_LOCUS315558</name>
</gene>